<keyword evidence="4" id="KW-1185">Reference proteome</keyword>
<dbReference type="Proteomes" id="UP000030651">
    <property type="component" value="Unassembled WGS sequence"/>
</dbReference>
<organism evidence="3 4">
    <name type="scientific">Pestalotiopsis fici (strain W106-1 / CGMCC3.15140)</name>
    <dbReference type="NCBI Taxonomy" id="1229662"/>
    <lineage>
        <taxon>Eukaryota</taxon>
        <taxon>Fungi</taxon>
        <taxon>Dikarya</taxon>
        <taxon>Ascomycota</taxon>
        <taxon>Pezizomycotina</taxon>
        <taxon>Sordariomycetes</taxon>
        <taxon>Xylariomycetidae</taxon>
        <taxon>Amphisphaeriales</taxon>
        <taxon>Sporocadaceae</taxon>
        <taxon>Pestalotiopsis</taxon>
    </lineage>
</organism>
<dbReference type="AlphaFoldDB" id="W3XIY6"/>
<gene>
    <name evidence="3" type="ORF">PFICI_03427</name>
</gene>
<protein>
    <recommendedName>
        <fullName evidence="2">Isochorismatase-like domain-containing protein</fullName>
    </recommendedName>
</protein>
<dbReference type="EMBL" id="KI912110">
    <property type="protein sequence ID" value="ETS85402.1"/>
    <property type="molecule type" value="Genomic_DNA"/>
</dbReference>
<dbReference type="Pfam" id="PF00857">
    <property type="entry name" value="Isochorismatase"/>
    <property type="match status" value="1"/>
</dbReference>
<dbReference type="STRING" id="1229662.W3XIY6"/>
<feature type="domain" description="Isochorismatase-like" evidence="2">
    <location>
        <begin position="10"/>
        <end position="139"/>
    </location>
</feature>
<proteinExistence type="inferred from homology"/>
<dbReference type="PANTHER" id="PTHR14119">
    <property type="entry name" value="HYDROLASE"/>
    <property type="match status" value="1"/>
</dbReference>
<dbReference type="SUPFAM" id="SSF52499">
    <property type="entry name" value="Isochorismatase-like hydrolases"/>
    <property type="match status" value="1"/>
</dbReference>
<accession>W3XIY6</accession>
<dbReference type="InterPro" id="IPR050993">
    <property type="entry name" value="Isochorismatase_domain"/>
</dbReference>
<dbReference type="HOGENOM" id="CLU_066901_0_0_1"/>
<name>W3XIY6_PESFW</name>
<dbReference type="InterPro" id="IPR000868">
    <property type="entry name" value="Isochorismatase-like_dom"/>
</dbReference>
<evidence type="ECO:0000313" key="3">
    <source>
        <dbReference type="EMBL" id="ETS85402.1"/>
    </source>
</evidence>
<dbReference type="KEGG" id="pfy:PFICI_03427"/>
<dbReference type="OMA" id="HVCVFQT"/>
<sequence>MTAGPGLTRDSVLTSKKVLRVAEVLQIPVYVTTQSRAKLGDTVSELKPLVGKAVANVDKTCFSMWIPELSQHFKTSAPSEVVIVGIESHICVTQTTLDLLANGHKVYVLADGVSSCNKEEIPVALDRLRNEGAIVTTSESWMYECIGDAGITEFRDIIKLVKETSDDTKETLGALLSRI</sequence>
<dbReference type="InterPro" id="IPR036380">
    <property type="entry name" value="Isochorismatase-like_sf"/>
</dbReference>
<dbReference type="Gene3D" id="3.40.50.850">
    <property type="entry name" value="Isochorismatase-like"/>
    <property type="match status" value="1"/>
</dbReference>
<evidence type="ECO:0000259" key="2">
    <source>
        <dbReference type="Pfam" id="PF00857"/>
    </source>
</evidence>
<dbReference type="PANTHER" id="PTHR14119:SF3">
    <property type="entry name" value="ISOCHORISMATASE DOMAIN-CONTAINING PROTEIN 2"/>
    <property type="match status" value="1"/>
</dbReference>
<dbReference type="OrthoDB" id="269496at2759"/>
<comment type="similarity">
    <text evidence="1">Belongs to the isochorismatase family.</text>
</comment>
<evidence type="ECO:0000256" key="1">
    <source>
        <dbReference type="ARBA" id="ARBA00006336"/>
    </source>
</evidence>
<dbReference type="InParanoid" id="W3XIY6"/>
<dbReference type="eggNOG" id="KOG4044">
    <property type="taxonomic scope" value="Eukaryota"/>
</dbReference>
<dbReference type="RefSeq" id="XP_007830199.1">
    <property type="nucleotide sequence ID" value="XM_007832008.1"/>
</dbReference>
<evidence type="ECO:0000313" key="4">
    <source>
        <dbReference type="Proteomes" id="UP000030651"/>
    </source>
</evidence>
<reference evidence="4" key="1">
    <citation type="journal article" date="2015" name="BMC Genomics">
        <title>Genomic and transcriptomic analysis of the endophytic fungus Pestalotiopsis fici reveals its lifestyle and high potential for synthesis of natural products.</title>
        <authorList>
            <person name="Wang X."/>
            <person name="Zhang X."/>
            <person name="Liu L."/>
            <person name="Xiang M."/>
            <person name="Wang W."/>
            <person name="Sun X."/>
            <person name="Che Y."/>
            <person name="Guo L."/>
            <person name="Liu G."/>
            <person name="Guo L."/>
            <person name="Wang C."/>
            <person name="Yin W.B."/>
            <person name="Stadler M."/>
            <person name="Zhang X."/>
            <person name="Liu X."/>
        </authorList>
    </citation>
    <scope>NUCLEOTIDE SEQUENCE [LARGE SCALE GENOMIC DNA]</scope>
    <source>
        <strain evidence="4">W106-1 / CGMCC3.15140</strain>
    </source>
</reference>
<dbReference type="GeneID" id="19268440"/>